<dbReference type="Pfam" id="PF10706">
    <property type="entry name" value="Aminoglyc_resit"/>
    <property type="match status" value="1"/>
</dbReference>
<accession>A0ABM8YT90</accession>
<name>A0ABM8YT90_9BACI</name>
<gene>
    <name evidence="1" type="ORF">BACCIP111883_04024</name>
</gene>
<protein>
    <recommendedName>
        <fullName evidence="3">Nucleotidyl transferase AbiEii/AbiGii toxin family protein</fullName>
    </recommendedName>
</protein>
<sequence length="181" mass="20280">MIDSLTMIGSRINREKITWAVGGSLLLCFHGLIEDPNDIDLLVDEKDATRLNQLLAAFGTEKVAISKDPFRTRYFSKFAINHADYDIMGGFAIEHKEGVYKFSFTEESVVESKTVNGIDIPLCALEDWYILYSLIPGKEEKATLLENHFITTGIKNSNLLANALDQPLPSEVKDRVVKLLS</sequence>
<evidence type="ECO:0008006" key="3">
    <source>
        <dbReference type="Google" id="ProtNLM"/>
    </source>
</evidence>
<comment type="caution">
    <text evidence="1">The sequence shown here is derived from an EMBL/GenBank/DDBJ whole genome shotgun (WGS) entry which is preliminary data.</text>
</comment>
<evidence type="ECO:0000313" key="1">
    <source>
        <dbReference type="EMBL" id="CAG9623228.1"/>
    </source>
</evidence>
<dbReference type="Proteomes" id="UP000789833">
    <property type="component" value="Unassembled WGS sequence"/>
</dbReference>
<organism evidence="1 2">
    <name type="scientific">Sutcliffiella rhizosphaerae</name>
    <dbReference type="NCBI Taxonomy" id="2880967"/>
    <lineage>
        <taxon>Bacteria</taxon>
        <taxon>Bacillati</taxon>
        <taxon>Bacillota</taxon>
        <taxon>Bacilli</taxon>
        <taxon>Bacillales</taxon>
        <taxon>Bacillaceae</taxon>
        <taxon>Sutcliffiella</taxon>
    </lineage>
</organism>
<dbReference type="InterPro" id="IPR019646">
    <property type="entry name" value="Aminoglyc_AdlTrfase"/>
</dbReference>
<dbReference type="InterPro" id="IPR043519">
    <property type="entry name" value="NT_sf"/>
</dbReference>
<reference evidence="1 2" key="1">
    <citation type="submission" date="2021-10" db="EMBL/GenBank/DDBJ databases">
        <authorList>
            <person name="Criscuolo A."/>
        </authorList>
    </citation>
    <scope>NUCLEOTIDE SEQUENCE [LARGE SCALE GENOMIC DNA]</scope>
    <source>
        <strain evidence="2">CIP 111883</strain>
    </source>
</reference>
<proteinExistence type="predicted"/>
<dbReference type="RefSeq" id="WP_230504484.1">
    <property type="nucleotide sequence ID" value="NZ_CAKJTJ010000039.1"/>
</dbReference>
<dbReference type="SUPFAM" id="SSF81301">
    <property type="entry name" value="Nucleotidyltransferase"/>
    <property type="match status" value="1"/>
</dbReference>
<keyword evidence="2" id="KW-1185">Reference proteome</keyword>
<evidence type="ECO:0000313" key="2">
    <source>
        <dbReference type="Proteomes" id="UP000789833"/>
    </source>
</evidence>
<dbReference type="Gene3D" id="3.30.460.40">
    <property type="match status" value="1"/>
</dbReference>
<dbReference type="EMBL" id="CAKJTJ010000039">
    <property type="protein sequence ID" value="CAG9623228.1"/>
    <property type="molecule type" value="Genomic_DNA"/>
</dbReference>